<dbReference type="AlphaFoldDB" id="A0A8H7DDL2"/>
<keyword evidence="6" id="KW-1185">Reference proteome</keyword>
<evidence type="ECO:0000259" key="4">
    <source>
        <dbReference type="Pfam" id="PF13359"/>
    </source>
</evidence>
<dbReference type="InterPro" id="IPR027806">
    <property type="entry name" value="HARBI1_dom"/>
</dbReference>
<sequence length="428" mass="48120">MTRHEDVIFAKLMYHEPSEHIDPPNYHLLSAFMVRKTVHEQVTDAFIMSMALQCLLLPPKTAEEHAERLGLDIATLIAIAQTRYLNGRPPVLKIGNLHLAWAYAQSPSDHQRFVNMLRVTPEVFQFILNLIDENEIFFNGSTNGQAPVEQQLAVTLYRMGRFGNAASLEDIARTAGCSEGSVENYTARCFDAIEEFHSVFVRQLTPEEKEAEKKWMDEHLGFVGLWREGWIMYDGTIVVLYAKPGLNGGCVLHTKGKLWAQCSAHDALAFAGTAAARNPDWFFEGEEFAWGDSTYTVNSRTISVNKKPAALDPDNTIFDKTLSRLRVRSEHCMGALKGRWQCLRGLRLSINSNREHIAACRWVTIATILHNIVVRVGGEEFGAHFAAAHGETEEREDRGDAHQPLGDATDDTKRRRLVAEIVAFKNGN</sequence>
<evidence type="ECO:0000313" key="5">
    <source>
        <dbReference type="EMBL" id="KAF7367676.1"/>
    </source>
</evidence>
<comment type="caution">
    <text evidence="5">The sequence shown here is derived from an EMBL/GenBank/DDBJ whole genome shotgun (WGS) entry which is preliminary data.</text>
</comment>
<name>A0A8H7DDL2_9AGAR</name>
<accession>A0A8H7DDL2</accession>
<dbReference type="GO" id="GO:0046872">
    <property type="term" value="F:metal ion binding"/>
    <property type="evidence" value="ECO:0007669"/>
    <property type="project" value="UniProtKB-KW"/>
</dbReference>
<feature type="compositionally biased region" description="Basic and acidic residues" evidence="3">
    <location>
        <begin position="390"/>
        <end position="401"/>
    </location>
</feature>
<gene>
    <name evidence="5" type="ORF">MSAN_00831300</name>
</gene>
<dbReference type="Proteomes" id="UP000623467">
    <property type="component" value="Unassembled WGS sequence"/>
</dbReference>
<dbReference type="Pfam" id="PF13359">
    <property type="entry name" value="DDE_Tnp_4"/>
    <property type="match status" value="1"/>
</dbReference>
<feature type="region of interest" description="Disordered" evidence="3">
    <location>
        <begin position="388"/>
        <end position="411"/>
    </location>
</feature>
<reference evidence="5" key="1">
    <citation type="submission" date="2020-05" db="EMBL/GenBank/DDBJ databases">
        <title>Mycena genomes resolve the evolution of fungal bioluminescence.</title>
        <authorList>
            <person name="Tsai I.J."/>
        </authorList>
    </citation>
    <scope>NUCLEOTIDE SEQUENCE</scope>
    <source>
        <strain evidence="5">160909Yilan</strain>
    </source>
</reference>
<dbReference type="OrthoDB" id="2408877at2759"/>
<keyword evidence="2" id="KW-0479">Metal-binding</keyword>
<protein>
    <submittedName>
        <fullName evidence="5">DDE Tnp4 domain-containing protein</fullName>
    </submittedName>
</protein>
<evidence type="ECO:0000256" key="2">
    <source>
        <dbReference type="ARBA" id="ARBA00022723"/>
    </source>
</evidence>
<organism evidence="5 6">
    <name type="scientific">Mycena sanguinolenta</name>
    <dbReference type="NCBI Taxonomy" id="230812"/>
    <lineage>
        <taxon>Eukaryota</taxon>
        <taxon>Fungi</taxon>
        <taxon>Dikarya</taxon>
        <taxon>Basidiomycota</taxon>
        <taxon>Agaricomycotina</taxon>
        <taxon>Agaricomycetes</taxon>
        <taxon>Agaricomycetidae</taxon>
        <taxon>Agaricales</taxon>
        <taxon>Marasmiineae</taxon>
        <taxon>Mycenaceae</taxon>
        <taxon>Mycena</taxon>
    </lineage>
</organism>
<proteinExistence type="predicted"/>
<evidence type="ECO:0000313" key="6">
    <source>
        <dbReference type="Proteomes" id="UP000623467"/>
    </source>
</evidence>
<comment type="cofactor">
    <cofactor evidence="1">
        <name>a divalent metal cation</name>
        <dbReference type="ChEBI" id="CHEBI:60240"/>
    </cofactor>
</comment>
<feature type="domain" description="DDE Tnp4" evidence="4">
    <location>
        <begin position="263"/>
        <end position="371"/>
    </location>
</feature>
<evidence type="ECO:0000256" key="3">
    <source>
        <dbReference type="SAM" id="MobiDB-lite"/>
    </source>
</evidence>
<evidence type="ECO:0000256" key="1">
    <source>
        <dbReference type="ARBA" id="ARBA00001968"/>
    </source>
</evidence>
<dbReference type="EMBL" id="JACAZH010000005">
    <property type="protein sequence ID" value="KAF7367676.1"/>
    <property type="molecule type" value="Genomic_DNA"/>
</dbReference>